<dbReference type="AlphaFoldDB" id="A0A5C3KEJ5"/>
<gene>
    <name evidence="1" type="ORF">FA15DRAFT_709940</name>
</gene>
<reference evidence="1 2" key="1">
    <citation type="journal article" date="2019" name="Nat. Ecol. Evol.">
        <title>Megaphylogeny resolves global patterns of mushroom evolution.</title>
        <authorList>
            <person name="Varga T."/>
            <person name="Krizsan K."/>
            <person name="Foldi C."/>
            <person name="Dima B."/>
            <person name="Sanchez-Garcia M."/>
            <person name="Sanchez-Ramirez S."/>
            <person name="Szollosi G.J."/>
            <person name="Szarkandi J.G."/>
            <person name="Papp V."/>
            <person name="Albert L."/>
            <person name="Andreopoulos W."/>
            <person name="Angelini C."/>
            <person name="Antonin V."/>
            <person name="Barry K.W."/>
            <person name="Bougher N.L."/>
            <person name="Buchanan P."/>
            <person name="Buyck B."/>
            <person name="Bense V."/>
            <person name="Catcheside P."/>
            <person name="Chovatia M."/>
            <person name="Cooper J."/>
            <person name="Damon W."/>
            <person name="Desjardin D."/>
            <person name="Finy P."/>
            <person name="Geml J."/>
            <person name="Haridas S."/>
            <person name="Hughes K."/>
            <person name="Justo A."/>
            <person name="Karasinski D."/>
            <person name="Kautmanova I."/>
            <person name="Kiss B."/>
            <person name="Kocsube S."/>
            <person name="Kotiranta H."/>
            <person name="LaButti K.M."/>
            <person name="Lechner B.E."/>
            <person name="Liimatainen K."/>
            <person name="Lipzen A."/>
            <person name="Lukacs Z."/>
            <person name="Mihaltcheva S."/>
            <person name="Morgado L.N."/>
            <person name="Niskanen T."/>
            <person name="Noordeloos M.E."/>
            <person name="Ohm R.A."/>
            <person name="Ortiz-Santana B."/>
            <person name="Ovrebo C."/>
            <person name="Racz N."/>
            <person name="Riley R."/>
            <person name="Savchenko A."/>
            <person name="Shiryaev A."/>
            <person name="Soop K."/>
            <person name="Spirin V."/>
            <person name="Szebenyi C."/>
            <person name="Tomsovsky M."/>
            <person name="Tulloss R.E."/>
            <person name="Uehling J."/>
            <person name="Grigoriev I.V."/>
            <person name="Vagvolgyi C."/>
            <person name="Papp T."/>
            <person name="Martin F.M."/>
            <person name="Miettinen O."/>
            <person name="Hibbett D.S."/>
            <person name="Nagy L.G."/>
        </authorList>
    </citation>
    <scope>NUCLEOTIDE SEQUENCE [LARGE SCALE GENOMIC DNA]</scope>
    <source>
        <strain evidence="1 2">CBS 121175</strain>
    </source>
</reference>
<evidence type="ECO:0000313" key="2">
    <source>
        <dbReference type="Proteomes" id="UP000307440"/>
    </source>
</evidence>
<protein>
    <submittedName>
        <fullName evidence="1">Uncharacterized protein</fullName>
    </submittedName>
</protein>
<proteinExistence type="predicted"/>
<dbReference type="EMBL" id="ML210408">
    <property type="protein sequence ID" value="TFK18358.1"/>
    <property type="molecule type" value="Genomic_DNA"/>
</dbReference>
<dbReference type="OrthoDB" id="3214991at2759"/>
<sequence>MDQQAVWMAPCYGNTWSPQVNHASNAPASRIIGMKKFGEICSLMMLQQQCPHPLSPALFQFIIHGCSLDALHQGFVTEWHPELKQQLDQWVLLGPGNNISSFENLLVTYLNRTAASYCKRDEAGHRSLGPEILYHALFGLSPPYHPEFKAFISGASLSCPRSGFNFLKACIAMAHSFQGGSDAFLACTWMTQVEYSSLRSMLSISISSLFSSQLRAAGIREFFQELFHEFLQGLGVPSQAEWDAVKDRFAHVGLSSIDMPQFRSRMFVWAATGHPFLDGSNYINVTVHDVGTWGVAAINSQQLLLFNQHGSMVFQTCMRQVSLSSEYLLSLAAAPGSSGSFKSTFAHWFLTELINAIGGHSIL</sequence>
<organism evidence="1 2">
    <name type="scientific">Coprinopsis marcescibilis</name>
    <name type="common">Agaric fungus</name>
    <name type="synonym">Psathyrella marcescibilis</name>
    <dbReference type="NCBI Taxonomy" id="230819"/>
    <lineage>
        <taxon>Eukaryota</taxon>
        <taxon>Fungi</taxon>
        <taxon>Dikarya</taxon>
        <taxon>Basidiomycota</taxon>
        <taxon>Agaricomycotina</taxon>
        <taxon>Agaricomycetes</taxon>
        <taxon>Agaricomycetidae</taxon>
        <taxon>Agaricales</taxon>
        <taxon>Agaricineae</taxon>
        <taxon>Psathyrellaceae</taxon>
        <taxon>Coprinopsis</taxon>
    </lineage>
</organism>
<dbReference type="Proteomes" id="UP000307440">
    <property type="component" value="Unassembled WGS sequence"/>
</dbReference>
<name>A0A5C3KEJ5_COPMA</name>
<keyword evidence="2" id="KW-1185">Reference proteome</keyword>
<accession>A0A5C3KEJ5</accession>
<evidence type="ECO:0000313" key="1">
    <source>
        <dbReference type="EMBL" id="TFK18358.1"/>
    </source>
</evidence>